<sequence length="66" mass="7255">QNIAFPPVALWVTVGLAVCLLGLLIALAAVCRRKIKESCEEARREAEEAKELEEEESKTAMTPLKS</sequence>
<gene>
    <name evidence="3" type="ORF">ILYODFUR_003756</name>
</gene>
<name>A0ABV0T561_9TELE</name>
<keyword evidence="2" id="KW-1133">Transmembrane helix</keyword>
<dbReference type="Proteomes" id="UP001482620">
    <property type="component" value="Unassembled WGS sequence"/>
</dbReference>
<feature type="region of interest" description="Disordered" evidence="1">
    <location>
        <begin position="45"/>
        <end position="66"/>
    </location>
</feature>
<evidence type="ECO:0000313" key="3">
    <source>
        <dbReference type="EMBL" id="MEQ2227959.1"/>
    </source>
</evidence>
<keyword evidence="2" id="KW-0472">Membrane</keyword>
<accession>A0ABV0T561</accession>
<dbReference type="EMBL" id="JAHRIQ010023368">
    <property type="protein sequence ID" value="MEQ2227959.1"/>
    <property type="molecule type" value="Genomic_DNA"/>
</dbReference>
<evidence type="ECO:0000256" key="1">
    <source>
        <dbReference type="SAM" id="MobiDB-lite"/>
    </source>
</evidence>
<feature type="non-terminal residue" evidence="3">
    <location>
        <position position="1"/>
    </location>
</feature>
<evidence type="ECO:0000256" key="2">
    <source>
        <dbReference type="SAM" id="Phobius"/>
    </source>
</evidence>
<feature type="transmembrane region" description="Helical" evidence="2">
    <location>
        <begin position="6"/>
        <end position="30"/>
    </location>
</feature>
<comment type="caution">
    <text evidence="3">The sequence shown here is derived from an EMBL/GenBank/DDBJ whole genome shotgun (WGS) entry which is preliminary data.</text>
</comment>
<protein>
    <submittedName>
        <fullName evidence="3">Uncharacterized protein</fullName>
    </submittedName>
</protein>
<reference evidence="3 4" key="1">
    <citation type="submission" date="2021-06" db="EMBL/GenBank/DDBJ databases">
        <authorList>
            <person name="Palmer J.M."/>
        </authorList>
    </citation>
    <scope>NUCLEOTIDE SEQUENCE [LARGE SCALE GENOMIC DNA]</scope>
    <source>
        <strain evidence="4">if_2019</strain>
        <tissue evidence="3">Muscle</tissue>
    </source>
</reference>
<organism evidence="3 4">
    <name type="scientific">Ilyodon furcidens</name>
    <name type="common">goldbreast splitfin</name>
    <dbReference type="NCBI Taxonomy" id="33524"/>
    <lineage>
        <taxon>Eukaryota</taxon>
        <taxon>Metazoa</taxon>
        <taxon>Chordata</taxon>
        <taxon>Craniata</taxon>
        <taxon>Vertebrata</taxon>
        <taxon>Euteleostomi</taxon>
        <taxon>Actinopterygii</taxon>
        <taxon>Neopterygii</taxon>
        <taxon>Teleostei</taxon>
        <taxon>Neoteleostei</taxon>
        <taxon>Acanthomorphata</taxon>
        <taxon>Ovalentaria</taxon>
        <taxon>Atherinomorphae</taxon>
        <taxon>Cyprinodontiformes</taxon>
        <taxon>Goodeidae</taxon>
        <taxon>Ilyodon</taxon>
    </lineage>
</organism>
<keyword evidence="2" id="KW-0812">Transmembrane</keyword>
<evidence type="ECO:0000313" key="4">
    <source>
        <dbReference type="Proteomes" id="UP001482620"/>
    </source>
</evidence>
<proteinExistence type="predicted"/>
<keyword evidence="4" id="KW-1185">Reference proteome</keyword>